<dbReference type="Gene3D" id="2.60.120.10">
    <property type="entry name" value="Jelly Rolls"/>
    <property type="match status" value="1"/>
</dbReference>
<comment type="caution">
    <text evidence="2">The sequence shown here is derived from an EMBL/GenBank/DDBJ whole genome shotgun (WGS) entry which is preliminary data.</text>
</comment>
<dbReference type="PANTHER" id="PTHR40943">
    <property type="entry name" value="CYTOPLASMIC PROTEIN-RELATED"/>
    <property type="match status" value="1"/>
</dbReference>
<dbReference type="PANTHER" id="PTHR40943:SF2">
    <property type="entry name" value="(S)-UREIDOGLYCINE AMINOHYDROLASE CUPIN DOMAIN-CONTAINING PROTEIN"/>
    <property type="match status" value="1"/>
</dbReference>
<dbReference type="EMBL" id="BPFB01000013">
    <property type="protein sequence ID" value="GIU45535.1"/>
    <property type="molecule type" value="Genomic_DNA"/>
</dbReference>
<evidence type="ECO:0000259" key="1">
    <source>
        <dbReference type="Pfam" id="PF05899"/>
    </source>
</evidence>
<dbReference type="InterPro" id="IPR011051">
    <property type="entry name" value="RmlC_Cupin_sf"/>
</dbReference>
<protein>
    <submittedName>
        <fullName evidence="2">Transcriptional regulator</fullName>
    </submittedName>
</protein>
<organism evidence="2 3">
    <name type="scientific">Shewanella algidipiscicola</name>
    <dbReference type="NCBI Taxonomy" id="614070"/>
    <lineage>
        <taxon>Bacteria</taxon>
        <taxon>Pseudomonadati</taxon>
        <taxon>Pseudomonadota</taxon>
        <taxon>Gammaproteobacteria</taxon>
        <taxon>Alteromonadales</taxon>
        <taxon>Shewanellaceae</taxon>
        <taxon>Shewanella</taxon>
    </lineage>
</organism>
<dbReference type="CDD" id="cd02227">
    <property type="entry name" value="cupin_TM1112-like"/>
    <property type="match status" value="1"/>
</dbReference>
<evidence type="ECO:0000313" key="2">
    <source>
        <dbReference type="EMBL" id="GIU45535.1"/>
    </source>
</evidence>
<sequence>MTTQVDAIVNLAQHTAKIEHYEVAKEKVISGDPKQQLENHYSSPCDQFHTGVWQGEQGSWKVNYTEHEYCEILAGSSQITDSLGNSITVTKGDRFVIPAGFAGVWKVIEQCRKIYVIFEPK</sequence>
<dbReference type="RefSeq" id="WP_119978419.1">
    <property type="nucleotide sequence ID" value="NZ_BPFB01000013.1"/>
</dbReference>
<accession>A0ABQ4PD99</accession>
<feature type="domain" description="(S)-ureidoglycine aminohydrolase cupin" evidence="1">
    <location>
        <begin position="43"/>
        <end position="115"/>
    </location>
</feature>
<gene>
    <name evidence="2" type="ORF">TUM4630_13850</name>
</gene>
<dbReference type="Proteomes" id="UP000761574">
    <property type="component" value="Unassembled WGS sequence"/>
</dbReference>
<dbReference type="InterPro" id="IPR008579">
    <property type="entry name" value="UGlyAH_Cupin_dom"/>
</dbReference>
<dbReference type="SUPFAM" id="SSF51182">
    <property type="entry name" value="RmlC-like cupins"/>
    <property type="match status" value="1"/>
</dbReference>
<dbReference type="Pfam" id="PF05899">
    <property type="entry name" value="Cupin_3"/>
    <property type="match status" value="1"/>
</dbReference>
<keyword evidence="3" id="KW-1185">Reference proteome</keyword>
<evidence type="ECO:0000313" key="3">
    <source>
        <dbReference type="Proteomes" id="UP000761574"/>
    </source>
</evidence>
<proteinExistence type="predicted"/>
<name>A0ABQ4PD99_9GAMM</name>
<reference evidence="2 3" key="1">
    <citation type="submission" date="2021-05" db="EMBL/GenBank/DDBJ databases">
        <title>Molecular characterization for Shewanella algae harboring chromosomal blaOXA-55-like strains isolated from clinical and environment sample.</title>
        <authorList>
            <person name="Ohama Y."/>
            <person name="Aoki K."/>
            <person name="Harada S."/>
            <person name="Moriya K."/>
            <person name="Ishii Y."/>
            <person name="Tateda K."/>
        </authorList>
    </citation>
    <scope>NUCLEOTIDE SEQUENCE [LARGE SCALE GENOMIC DNA]</scope>
    <source>
        <strain evidence="2 3">LMG 23746</strain>
    </source>
</reference>
<dbReference type="InterPro" id="IPR014710">
    <property type="entry name" value="RmlC-like_jellyroll"/>
</dbReference>